<comment type="caution">
    <text evidence="1">The sequence shown here is derived from an EMBL/GenBank/DDBJ whole genome shotgun (WGS) entry which is preliminary data.</text>
</comment>
<dbReference type="Proteomes" id="UP001150238">
    <property type="component" value="Unassembled WGS sequence"/>
</dbReference>
<reference evidence="1" key="1">
    <citation type="submission" date="2022-08" db="EMBL/GenBank/DDBJ databases">
        <authorList>
            <consortium name="DOE Joint Genome Institute"/>
            <person name="Min B."/>
            <person name="Riley R."/>
            <person name="Sierra-Patev S."/>
            <person name="Naranjo-Ortiz M."/>
            <person name="Looney B."/>
            <person name="Konkel Z."/>
            <person name="Slot J.C."/>
            <person name="Sakamoto Y."/>
            <person name="Steenwyk J.L."/>
            <person name="Rokas A."/>
            <person name="Carro J."/>
            <person name="Camarero S."/>
            <person name="Ferreira P."/>
            <person name="Molpeceres G."/>
            <person name="Ruiz-Duenas F.J."/>
            <person name="Serrano A."/>
            <person name="Henrissat B."/>
            <person name="Drula E."/>
            <person name="Hughes K.W."/>
            <person name="Mata J.L."/>
            <person name="Ishikawa N.K."/>
            <person name="Vargas-Isla R."/>
            <person name="Ushijima S."/>
            <person name="Smith C.A."/>
            <person name="Ahrendt S."/>
            <person name="Andreopoulos W."/>
            <person name="He G."/>
            <person name="Labutti K."/>
            <person name="Lipzen A."/>
            <person name="Ng V."/>
            <person name="Sandor L."/>
            <person name="Barry K."/>
            <person name="Martinez A.T."/>
            <person name="Xiao Y."/>
            <person name="Gibbons J.G."/>
            <person name="Terashima K."/>
            <person name="Hibbett D.S."/>
            <person name="Grigoriev I.V."/>
        </authorList>
    </citation>
    <scope>NUCLEOTIDE SEQUENCE</scope>
    <source>
        <strain evidence="1">Sp2 HRB7682 ss15</strain>
    </source>
</reference>
<dbReference type="AlphaFoldDB" id="A0A9W9A8X5"/>
<gene>
    <name evidence="1" type="ORF">C8J55DRAFT_561899</name>
</gene>
<dbReference type="EMBL" id="JANVFS010000020">
    <property type="protein sequence ID" value="KAJ4476477.1"/>
    <property type="molecule type" value="Genomic_DNA"/>
</dbReference>
<name>A0A9W9A8X5_9AGAR</name>
<proteinExistence type="predicted"/>
<sequence length="178" mass="19285">MSKGGQRALTVFKKPYNKANLAGATQLLILFDLTNMSSFQASACTPSSSVDWVFQQQLFTTAIATIKRNGFSSPAPVDWAAGLQNNFTKEFLDEIYSIALTGIYSECITSQAPPAQSNYSYSISEGPASDTPSHYQVLGRQPLPQCSFAPSYEDFFAGLSSSSYNRPSLVAKCNSANM</sequence>
<organism evidence="1 2">
    <name type="scientific">Lentinula lateritia</name>
    <dbReference type="NCBI Taxonomy" id="40482"/>
    <lineage>
        <taxon>Eukaryota</taxon>
        <taxon>Fungi</taxon>
        <taxon>Dikarya</taxon>
        <taxon>Basidiomycota</taxon>
        <taxon>Agaricomycotina</taxon>
        <taxon>Agaricomycetes</taxon>
        <taxon>Agaricomycetidae</taxon>
        <taxon>Agaricales</taxon>
        <taxon>Marasmiineae</taxon>
        <taxon>Omphalotaceae</taxon>
        <taxon>Lentinula</taxon>
    </lineage>
</organism>
<protein>
    <submittedName>
        <fullName evidence="1">Uncharacterized protein</fullName>
    </submittedName>
</protein>
<accession>A0A9W9A8X5</accession>
<reference evidence="1" key="2">
    <citation type="journal article" date="2023" name="Proc. Natl. Acad. Sci. U.S.A.">
        <title>A global phylogenomic analysis of the shiitake genus Lentinula.</title>
        <authorList>
            <person name="Sierra-Patev S."/>
            <person name="Min B."/>
            <person name="Naranjo-Ortiz M."/>
            <person name="Looney B."/>
            <person name="Konkel Z."/>
            <person name="Slot J.C."/>
            <person name="Sakamoto Y."/>
            <person name="Steenwyk J.L."/>
            <person name="Rokas A."/>
            <person name="Carro J."/>
            <person name="Camarero S."/>
            <person name="Ferreira P."/>
            <person name="Molpeceres G."/>
            <person name="Ruiz-Duenas F.J."/>
            <person name="Serrano A."/>
            <person name="Henrissat B."/>
            <person name="Drula E."/>
            <person name="Hughes K.W."/>
            <person name="Mata J.L."/>
            <person name="Ishikawa N.K."/>
            <person name="Vargas-Isla R."/>
            <person name="Ushijima S."/>
            <person name="Smith C.A."/>
            <person name="Donoghue J."/>
            <person name="Ahrendt S."/>
            <person name="Andreopoulos W."/>
            <person name="He G."/>
            <person name="LaButti K."/>
            <person name="Lipzen A."/>
            <person name="Ng V."/>
            <person name="Riley R."/>
            <person name="Sandor L."/>
            <person name="Barry K."/>
            <person name="Martinez A.T."/>
            <person name="Xiao Y."/>
            <person name="Gibbons J.G."/>
            <person name="Terashima K."/>
            <person name="Grigoriev I.V."/>
            <person name="Hibbett D."/>
        </authorList>
    </citation>
    <scope>NUCLEOTIDE SEQUENCE</scope>
    <source>
        <strain evidence="1">Sp2 HRB7682 ss15</strain>
    </source>
</reference>
<evidence type="ECO:0000313" key="2">
    <source>
        <dbReference type="Proteomes" id="UP001150238"/>
    </source>
</evidence>
<evidence type="ECO:0000313" key="1">
    <source>
        <dbReference type="EMBL" id="KAJ4476477.1"/>
    </source>
</evidence>